<comment type="similarity">
    <text evidence="3">Belongs to the SMC family. SMC1 subfamily.</text>
</comment>
<dbReference type="PANTHER" id="PTHR18937">
    <property type="entry name" value="STRUCTURAL MAINTENANCE OF CHROMOSOMES SMC FAMILY MEMBER"/>
    <property type="match status" value="1"/>
</dbReference>
<keyword evidence="5" id="KW-0132">Cell division</keyword>
<reference evidence="13" key="1">
    <citation type="submission" date="2022-06" db="EMBL/GenBank/DDBJ databases">
        <authorList>
            <person name="Berger JAMES D."/>
            <person name="Berger JAMES D."/>
        </authorList>
    </citation>
    <scope>NUCLEOTIDE SEQUENCE [LARGE SCALE GENOMIC DNA]</scope>
</reference>
<protein>
    <recommendedName>
        <fullName evidence="10">Structural maintenance of chromosomes protein</fullName>
    </recommendedName>
</protein>
<feature type="coiled-coil region" evidence="11">
    <location>
        <begin position="678"/>
        <end position="782"/>
    </location>
</feature>
<evidence type="ECO:0000256" key="10">
    <source>
        <dbReference type="PIRNR" id="PIRNR005719"/>
    </source>
</evidence>
<keyword evidence="6" id="KW-0498">Mitosis</keyword>
<evidence type="ECO:0000259" key="12">
    <source>
        <dbReference type="SMART" id="SM00968"/>
    </source>
</evidence>
<keyword evidence="7 11" id="KW-0175">Coiled coil</keyword>
<dbReference type="GO" id="GO:0016887">
    <property type="term" value="F:ATP hydrolysis activity"/>
    <property type="evidence" value="ECO:0007669"/>
    <property type="project" value="InterPro"/>
</dbReference>
<reference evidence="14" key="2">
    <citation type="submission" date="2023-11" db="UniProtKB">
        <authorList>
            <consortium name="WormBaseParasite"/>
        </authorList>
    </citation>
    <scope>IDENTIFICATION</scope>
</reference>
<evidence type="ECO:0000256" key="8">
    <source>
        <dbReference type="ARBA" id="ARBA00023242"/>
    </source>
</evidence>
<keyword evidence="4" id="KW-0158">Chromosome</keyword>
<dbReference type="InterPro" id="IPR036277">
    <property type="entry name" value="SMC_hinge_sf"/>
</dbReference>
<dbReference type="SUPFAM" id="SSF52540">
    <property type="entry name" value="P-loop containing nucleoside triphosphate hydrolases"/>
    <property type="match status" value="1"/>
</dbReference>
<evidence type="ECO:0000256" key="11">
    <source>
        <dbReference type="SAM" id="Coils"/>
    </source>
</evidence>
<evidence type="ECO:0000256" key="1">
    <source>
        <dbReference type="ARBA" id="ARBA00004123"/>
    </source>
</evidence>
<keyword evidence="8 10" id="KW-0539">Nucleus</keyword>
<dbReference type="FunFam" id="1.20.1060.20:FF:000001">
    <property type="entry name" value="Structural maintenance of chromosomes 1A"/>
    <property type="match status" value="1"/>
</dbReference>
<dbReference type="GO" id="GO:0005524">
    <property type="term" value="F:ATP binding"/>
    <property type="evidence" value="ECO:0007669"/>
    <property type="project" value="InterPro"/>
</dbReference>
<dbReference type="InterPro" id="IPR028241">
    <property type="entry name" value="RAVE2/Rogdi"/>
</dbReference>
<evidence type="ECO:0000256" key="5">
    <source>
        <dbReference type="ARBA" id="ARBA00022618"/>
    </source>
</evidence>
<dbReference type="InterPro" id="IPR028468">
    <property type="entry name" value="Smc1_ABC"/>
</dbReference>
<comment type="subcellular location">
    <subcellularLocation>
        <location evidence="2">Chromosome</location>
    </subcellularLocation>
    <subcellularLocation>
        <location evidence="1 10">Nucleus</location>
    </subcellularLocation>
</comment>
<evidence type="ECO:0000256" key="7">
    <source>
        <dbReference type="ARBA" id="ARBA00023054"/>
    </source>
</evidence>
<dbReference type="Pfam" id="PF02463">
    <property type="entry name" value="SMC_N"/>
    <property type="match status" value="1"/>
</dbReference>
<feature type="coiled-coil region" evidence="11">
    <location>
        <begin position="324"/>
        <end position="358"/>
    </location>
</feature>
<evidence type="ECO:0000256" key="4">
    <source>
        <dbReference type="ARBA" id="ARBA00022454"/>
    </source>
</evidence>
<evidence type="ECO:0000256" key="9">
    <source>
        <dbReference type="ARBA" id="ARBA00023306"/>
    </source>
</evidence>
<dbReference type="WBParaSite" id="SRDH1_71690.1">
    <property type="protein sequence ID" value="SRDH1_71690.1"/>
    <property type="gene ID" value="SRDH1_71690"/>
</dbReference>
<feature type="coiled-coil region" evidence="11">
    <location>
        <begin position="1001"/>
        <end position="1070"/>
    </location>
</feature>
<evidence type="ECO:0000313" key="13">
    <source>
        <dbReference type="Proteomes" id="UP000050792"/>
    </source>
</evidence>
<dbReference type="GO" id="GO:0051301">
    <property type="term" value="P:cell division"/>
    <property type="evidence" value="ECO:0007669"/>
    <property type="project" value="UniProtKB-KW"/>
</dbReference>
<dbReference type="Gene3D" id="3.40.50.300">
    <property type="entry name" value="P-loop containing nucleotide triphosphate hydrolases"/>
    <property type="match status" value="2"/>
</dbReference>
<dbReference type="InterPro" id="IPR010935">
    <property type="entry name" value="SMC_hinge"/>
</dbReference>
<dbReference type="GO" id="GO:0003677">
    <property type="term" value="F:DNA binding"/>
    <property type="evidence" value="ECO:0007669"/>
    <property type="project" value="TreeGrafter"/>
</dbReference>
<dbReference type="SMART" id="SM00968">
    <property type="entry name" value="SMC_hinge"/>
    <property type="match status" value="1"/>
</dbReference>
<dbReference type="GO" id="GO:0005634">
    <property type="term" value="C:nucleus"/>
    <property type="evidence" value="ECO:0007669"/>
    <property type="project" value="UniProtKB-SubCell"/>
</dbReference>
<feature type="coiled-coil region" evidence="11">
    <location>
        <begin position="247"/>
        <end position="295"/>
    </location>
</feature>
<dbReference type="Gene3D" id="1.20.1060.20">
    <property type="match status" value="1"/>
</dbReference>
<dbReference type="CDD" id="cd03275">
    <property type="entry name" value="ABC_SMC1_euk"/>
    <property type="match status" value="1"/>
</dbReference>
<dbReference type="GO" id="GO:0007062">
    <property type="term" value="P:sister chromatid cohesion"/>
    <property type="evidence" value="ECO:0007669"/>
    <property type="project" value="InterPro"/>
</dbReference>
<keyword evidence="13" id="KW-1185">Reference proteome</keyword>
<dbReference type="Gene3D" id="3.30.70.1620">
    <property type="match status" value="1"/>
</dbReference>
<dbReference type="InterPro" id="IPR003395">
    <property type="entry name" value="RecF/RecN/SMC_N"/>
</dbReference>
<dbReference type="InterPro" id="IPR027417">
    <property type="entry name" value="P-loop_NTPase"/>
</dbReference>
<feature type="coiled-coil region" evidence="11">
    <location>
        <begin position="398"/>
        <end position="488"/>
    </location>
</feature>
<accession>A0AA85G322</accession>
<evidence type="ECO:0000313" key="14">
    <source>
        <dbReference type="WBParaSite" id="SRDH1_71690.1"/>
    </source>
</evidence>
<feature type="coiled-coil region" evidence="11">
    <location>
        <begin position="150"/>
        <end position="221"/>
    </location>
</feature>
<keyword evidence="9" id="KW-0131">Cell cycle</keyword>
<dbReference type="InterPro" id="IPR024704">
    <property type="entry name" value="SMC"/>
</dbReference>
<evidence type="ECO:0000256" key="6">
    <source>
        <dbReference type="ARBA" id="ARBA00022776"/>
    </source>
</evidence>
<sequence>MMDENCGRLKYIELENYKSYKGKQVIGPFSVFTAIIGPNGSGKSNLMDAISFVLGENTRHLRVRRLNDLIHGSVVGKPVAKSASVTAVYEMPDGEEKRFSRVIHGNTSEYRINGVSVRVDEYAAALEQIHIFMKVKNFLVFQGAVESIAMKNARERCQMFEEISKSAELKEEYDMSKMEMQKLEENATFNLNKKKGIVAERKEAKIEIDEAERYRKLQNELTKKRLELHLFKLYYNDLEIRHVREELKQREEAVAAEHEQRQVIEEEMKEKRRELGKINRDQSSLEQEIKKCEQKIGKRKPEFIKVSQLLRHVSEKHKESKKSLENARQLHSTHLQEIDQLEAEYEKISGIQRDYEQQQSKKSLEQGRDLELEETQLSEYHRLKQKVAERTSHLSAVLDNLNREYNEQKDLYDALYRRKNEIESSLKRKETELNENKKRLQKLLEYIDSSNRAITEQRETEKAIREEVELATRRIDEINAELETVVCQLGEAKVERHESSRAAKKQELIENLKRLFPGVHGRLLEMCQPSHRRYQVAITKVLGKYMDAIVCDSEKTAKECIQYMKDQRIEPETFLPLDFLDVKPIDEKLREISDPPNVHLVIDVIQCDPIIVKKALTFACGNALVCETVEHARFVAYHMGDRKKTVSLEGTLFQRSGVISGGASDLKARARRWDEKQISSLMSKRDALQNELKEQLKRKRKEAELRTIQSQIKGLDTRLKYTLKDKDSTEEKLLSTNEEEMNQIARELEEVEESLGRCQTKMQELQISVNAEKAKMDTVEDTVFHDFCVQIGVENIRQYEDRELRVARERDRKRLEFTNQLQRINNQLEYERSRDTEANVKRWEETVSVERAEMDKCKKQEKKIKEEMEQEEKKKTEVESRVGELKYRAEMLDGELGEIRRRLVNKQRDIQKLQKDLNQAEAKLESRRAERHSLLQAAKMEDLDLPLKQGCDPIPELNSQLADSENMDPSTEEMAHIYELEARLPIDFKYLDKPLRQMTDEKEVNRKAEEMQNQVDSMLNSLARIQAPNLRAGDKLGSVEERLRSTEAEFEDTRRRAKRAKARFERVRRLRYNAFMNCFNSIADNIDPIYKSLSRNPGAQASLLPTNAEEPYLEEIQFQCVAPGKRFQQMDSLSGGEKTIAALALLFAMHRYNPSPFFVLDEIDAALDNTNIGKVASFIREYASARAQIIVISLKEEFYSRADSLIGIYPDIENNCLVSRVLSFDLSKYIDTGEQKNIIKKVLYSVIFPSNSSHLFIILWLTDFLFAHFLSHVEYCLISCQDQLKAKSIPESSERFVLGSPSSYGHISAVLSVYGDLVYEADLKVHRANTSTSYHSIIKDNHGSPYKLQQIQDCLNYTTKSLEKIKSAKISTSVNDLIESQSFLFELFSFIRDARDCLTQPPRKTIEEHLTNPSRRCFYPPIPKDIVLSMFIRGCSLVFAAYNLVYNSLDKRWEVLNRSSIECVIPRLQETLSYLDAAMNTLMYLMNKRNIL</sequence>
<dbReference type="PIRSF" id="PIRSF005719">
    <property type="entry name" value="SMC"/>
    <property type="match status" value="1"/>
</dbReference>
<dbReference type="GO" id="GO:0008278">
    <property type="term" value="C:cohesin complex"/>
    <property type="evidence" value="ECO:0007669"/>
    <property type="project" value="InterPro"/>
</dbReference>
<feature type="coiled-coil region" evidence="11">
    <location>
        <begin position="840"/>
        <end position="937"/>
    </location>
</feature>
<dbReference type="Proteomes" id="UP000050792">
    <property type="component" value="Unassembled WGS sequence"/>
</dbReference>
<dbReference type="Pfam" id="PF10259">
    <property type="entry name" value="Rogdi_lz"/>
    <property type="match status" value="1"/>
</dbReference>
<name>A0AA85G322_9TREM</name>
<dbReference type="PANTHER" id="PTHR18937:SF12">
    <property type="entry name" value="STRUCTURAL MAINTENANCE OF CHROMOSOMES PROTEIN"/>
    <property type="match status" value="1"/>
</dbReference>
<evidence type="ECO:0000256" key="3">
    <source>
        <dbReference type="ARBA" id="ARBA00005597"/>
    </source>
</evidence>
<dbReference type="SUPFAM" id="SSF75553">
    <property type="entry name" value="Smc hinge domain"/>
    <property type="match status" value="1"/>
</dbReference>
<dbReference type="FunFam" id="3.40.50.300:FF:000564">
    <property type="entry name" value="Structural maintenance of chromosomes 1A"/>
    <property type="match status" value="1"/>
</dbReference>
<dbReference type="Pfam" id="PF06470">
    <property type="entry name" value="SMC_hinge"/>
    <property type="match status" value="1"/>
</dbReference>
<organism evidence="13 14">
    <name type="scientific">Schistosoma rodhaini</name>
    <dbReference type="NCBI Taxonomy" id="6188"/>
    <lineage>
        <taxon>Eukaryota</taxon>
        <taxon>Metazoa</taxon>
        <taxon>Spiralia</taxon>
        <taxon>Lophotrochozoa</taxon>
        <taxon>Platyhelminthes</taxon>
        <taxon>Trematoda</taxon>
        <taxon>Digenea</taxon>
        <taxon>Strigeidida</taxon>
        <taxon>Schistosomatoidea</taxon>
        <taxon>Schistosomatidae</taxon>
        <taxon>Schistosoma</taxon>
    </lineage>
</organism>
<feature type="domain" description="SMC hinge" evidence="12">
    <location>
        <begin position="517"/>
        <end position="636"/>
    </location>
</feature>
<evidence type="ECO:0000256" key="2">
    <source>
        <dbReference type="ARBA" id="ARBA00004286"/>
    </source>
</evidence>
<proteinExistence type="inferred from homology"/>